<feature type="transmembrane region" description="Helical" evidence="2">
    <location>
        <begin position="228"/>
        <end position="249"/>
    </location>
</feature>
<accession>A0A8J2XKK2</accession>
<proteinExistence type="predicted"/>
<keyword evidence="3" id="KW-0732">Signal</keyword>
<organism evidence="4 5">
    <name type="scientific">Sediminivirga luteola</name>
    <dbReference type="NCBI Taxonomy" id="1774748"/>
    <lineage>
        <taxon>Bacteria</taxon>
        <taxon>Bacillati</taxon>
        <taxon>Actinomycetota</taxon>
        <taxon>Actinomycetes</taxon>
        <taxon>Micrococcales</taxon>
        <taxon>Brevibacteriaceae</taxon>
        <taxon>Sediminivirga</taxon>
    </lineage>
</organism>
<gene>
    <name evidence="4" type="ORF">GCM10011333_34540</name>
</gene>
<dbReference type="AlphaFoldDB" id="A0A8J2XKK2"/>
<keyword evidence="2" id="KW-0472">Membrane</keyword>
<feature type="compositionally biased region" description="Gly residues" evidence="1">
    <location>
        <begin position="207"/>
        <end position="218"/>
    </location>
</feature>
<sequence>MSKKIRGAAALLTALPFILGAGLPEVDLRDAEPVQEVYRGEHVVLTSVTAPDAFENLAPGQTVAWDIHVEAVDDAAVQLNVESSGDLSIETVILAADKPLEFGGEVGELTTPDTGVIGQGDPATGVSTRYGYVADAGTVRIFVTSNGEAAGESSYVVADVLALPAEAVFDWYQDDEPDPGKPGAPRPPDGSGWEDPEETRVTPPGTDSGGNHAGRGGDGSLAVTGTSVLALLLAALGAVLAGVGAVVLAHRRQTKTGG</sequence>
<evidence type="ECO:0000313" key="5">
    <source>
        <dbReference type="Proteomes" id="UP000616114"/>
    </source>
</evidence>
<reference evidence="4" key="1">
    <citation type="journal article" date="2014" name="Int. J. Syst. Evol. Microbiol.">
        <title>Complete genome sequence of Corynebacterium casei LMG S-19264T (=DSM 44701T), isolated from a smear-ripened cheese.</title>
        <authorList>
            <consortium name="US DOE Joint Genome Institute (JGI-PGF)"/>
            <person name="Walter F."/>
            <person name="Albersmeier A."/>
            <person name="Kalinowski J."/>
            <person name="Ruckert C."/>
        </authorList>
    </citation>
    <scope>NUCLEOTIDE SEQUENCE</scope>
    <source>
        <strain evidence="4">CGMCC 1.12785</strain>
    </source>
</reference>
<comment type="caution">
    <text evidence="4">The sequence shown here is derived from an EMBL/GenBank/DDBJ whole genome shotgun (WGS) entry which is preliminary data.</text>
</comment>
<feature type="signal peptide" evidence="3">
    <location>
        <begin position="1"/>
        <end position="21"/>
    </location>
</feature>
<protein>
    <recommendedName>
        <fullName evidence="6">LPXTG-motif cell wall-anchored protein</fullName>
    </recommendedName>
</protein>
<evidence type="ECO:0000256" key="1">
    <source>
        <dbReference type="SAM" id="MobiDB-lite"/>
    </source>
</evidence>
<evidence type="ECO:0000313" key="4">
    <source>
        <dbReference type="EMBL" id="GGA28991.1"/>
    </source>
</evidence>
<evidence type="ECO:0008006" key="6">
    <source>
        <dbReference type="Google" id="ProtNLM"/>
    </source>
</evidence>
<evidence type="ECO:0000256" key="3">
    <source>
        <dbReference type="SAM" id="SignalP"/>
    </source>
</evidence>
<keyword evidence="2" id="KW-0812">Transmembrane</keyword>
<keyword evidence="2" id="KW-1133">Transmembrane helix</keyword>
<dbReference type="EMBL" id="BMFY01000030">
    <property type="protein sequence ID" value="GGA28991.1"/>
    <property type="molecule type" value="Genomic_DNA"/>
</dbReference>
<dbReference type="RefSeq" id="WP_188552111.1">
    <property type="nucleotide sequence ID" value="NZ_BMFY01000030.1"/>
</dbReference>
<feature type="region of interest" description="Disordered" evidence="1">
    <location>
        <begin position="172"/>
        <end position="218"/>
    </location>
</feature>
<reference evidence="4" key="2">
    <citation type="submission" date="2020-09" db="EMBL/GenBank/DDBJ databases">
        <authorList>
            <person name="Sun Q."/>
            <person name="Zhou Y."/>
        </authorList>
    </citation>
    <scope>NUCLEOTIDE SEQUENCE</scope>
    <source>
        <strain evidence="4">CGMCC 1.12785</strain>
    </source>
</reference>
<dbReference type="Proteomes" id="UP000616114">
    <property type="component" value="Unassembled WGS sequence"/>
</dbReference>
<name>A0A8J2XKK2_9MICO</name>
<keyword evidence="5" id="KW-1185">Reference proteome</keyword>
<evidence type="ECO:0000256" key="2">
    <source>
        <dbReference type="SAM" id="Phobius"/>
    </source>
</evidence>
<feature type="chain" id="PRO_5039050801" description="LPXTG-motif cell wall-anchored protein" evidence="3">
    <location>
        <begin position="22"/>
        <end position="258"/>
    </location>
</feature>